<evidence type="ECO:0000313" key="2">
    <source>
        <dbReference type="EMBL" id="MFC3033316.1"/>
    </source>
</evidence>
<accession>A0ABV7CLA9</accession>
<feature type="chain" id="PRO_5045573030" evidence="1">
    <location>
        <begin position="24"/>
        <end position="167"/>
    </location>
</feature>
<evidence type="ECO:0000313" key="3">
    <source>
        <dbReference type="Proteomes" id="UP001595453"/>
    </source>
</evidence>
<keyword evidence="1" id="KW-0732">Signal</keyword>
<name>A0ABV7CLA9_9GAMM</name>
<gene>
    <name evidence="2" type="ORF">ACFOEE_12365</name>
</gene>
<proteinExistence type="predicted"/>
<dbReference type="PROSITE" id="PS51257">
    <property type="entry name" value="PROKAR_LIPOPROTEIN"/>
    <property type="match status" value="1"/>
</dbReference>
<dbReference type="Pfam" id="PF10973">
    <property type="entry name" value="DUF2799"/>
    <property type="match status" value="1"/>
</dbReference>
<dbReference type="RefSeq" id="WP_377124676.1">
    <property type="nucleotide sequence ID" value="NZ_JBHRSD010000018.1"/>
</dbReference>
<comment type="caution">
    <text evidence="2">The sequence shown here is derived from an EMBL/GenBank/DDBJ whole genome shotgun (WGS) entry which is preliminary data.</text>
</comment>
<keyword evidence="3" id="KW-1185">Reference proteome</keyword>
<evidence type="ECO:0000256" key="1">
    <source>
        <dbReference type="SAM" id="SignalP"/>
    </source>
</evidence>
<feature type="signal peptide" evidence="1">
    <location>
        <begin position="1"/>
        <end position="23"/>
    </location>
</feature>
<dbReference type="InterPro" id="IPR021242">
    <property type="entry name" value="DUF2799"/>
</dbReference>
<sequence>MKKFAILTLALATSALLSGCNVTDELTTKTPQVACQNSENWQDAGFQMASEGRSITGYQQLVEQCGFSFDETAESQFVSGYLAGLVEFCSYDNGEALGAKNVRDPNVCPHAMRAEFAKGYEAGLLSFNTRQNNMKTGQRFSQLQANAHFRARPVSASVNSKPARSGN</sequence>
<protein>
    <submittedName>
        <fullName evidence="2">DUF2799 domain-containing protein</fullName>
    </submittedName>
</protein>
<dbReference type="Proteomes" id="UP001595453">
    <property type="component" value="Unassembled WGS sequence"/>
</dbReference>
<reference evidence="3" key="1">
    <citation type="journal article" date="2019" name="Int. J. Syst. Evol. Microbiol.">
        <title>The Global Catalogue of Microorganisms (GCM) 10K type strain sequencing project: providing services to taxonomists for standard genome sequencing and annotation.</title>
        <authorList>
            <consortium name="The Broad Institute Genomics Platform"/>
            <consortium name="The Broad Institute Genome Sequencing Center for Infectious Disease"/>
            <person name="Wu L."/>
            <person name="Ma J."/>
        </authorList>
    </citation>
    <scope>NUCLEOTIDE SEQUENCE [LARGE SCALE GENOMIC DNA]</scope>
    <source>
        <strain evidence="3">KCTC 42730</strain>
    </source>
</reference>
<organism evidence="2 3">
    <name type="scientific">Pseudoalteromonas fenneropenaei</name>
    <dbReference type="NCBI Taxonomy" id="1737459"/>
    <lineage>
        <taxon>Bacteria</taxon>
        <taxon>Pseudomonadati</taxon>
        <taxon>Pseudomonadota</taxon>
        <taxon>Gammaproteobacteria</taxon>
        <taxon>Alteromonadales</taxon>
        <taxon>Pseudoalteromonadaceae</taxon>
        <taxon>Pseudoalteromonas</taxon>
    </lineage>
</organism>
<dbReference type="EMBL" id="JBHRSD010000018">
    <property type="protein sequence ID" value="MFC3033316.1"/>
    <property type="molecule type" value="Genomic_DNA"/>
</dbReference>